<dbReference type="InterPro" id="IPR050639">
    <property type="entry name" value="SSR_resolvase"/>
</dbReference>
<dbReference type="EMBL" id="MHWM01000002">
    <property type="protein sequence ID" value="OHB09394.1"/>
    <property type="molecule type" value="Genomic_DNA"/>
</dbReference>
<dbReference type="InterPro" id="IPR038109">
    <property type="entry name" value="DNA_bind_recomb_sf"/>
</dbReference>
<dbReference type="AlphaFoldDB" id="A0A1G2UIY6"/>
<evidence type="ECO:0000313" key="5">
    <source>
        <dbReference type="Proteomes" id="UP000177096"/>
    </source>
</evidence>
<dbReference type="CDD" id="cd00338">
    <property type="entry name" value="Ser_Recombinase"/>
    <property type="match status" value="1"/>
</dbReference>
<comment type="caution">
    <text evidence="4">The sequence shown here is derived from an EMBL/GenBank/DDBJ whole genome shotgun (WGS) entry which is preliminary data.</text>
</comment>
<evidence type="ECO:0000256" key="1">
    <source>
        <dbReference type="SAM" id="Coils"/>
    </source>
</evidence>
<dbReference type="InterPro" id="IPR036162">
    <property type="entry name" value="Resolvase-like_N_sf"/>
</dbReference>
<evidence type="ECO:0000259" key="3">
    <source>
        <dbReference type="PROSITE" id="PS51737"/>
    </source>
</evidence>
<dbReference type="Gene3D" id="3.90.1750.20">
    <property type="entry name" value="Putative Large Serine Recombinase, Chain B, Domain 2"/>
    <property type="match status" value="1"/>
</dbReference>
<dbReference type="Gene3D" id="3.40.50.1390">
    <property type="entry name" value="Resolvase, N-terminal catalytic domain"/>
    <property type="match status" value="1"/>
</dbReference>
<name>A0A1G2UIY6_9BACT</name>
<dbReference type="PROSITE" id="PS51737">
    <property type="entry name" value="RECOMBINASE_DNA_BIND"/>
    <property type="match status" value="1"/>
</dbReference>
<dbReference type="PANTHER" id="PTHR30461">
    <property type="entry name" value="DNA-INVERTASE FROM LAMBDOID PROPHAGE"/>
    <property type="match status" value="1"/>
</dbReference>
<feature type="domain" description="Recombinase" evidence="3">
    <location>
        <begin position="163"/>
        <end position="286"/>
    </location>
</feature>
<keyword evidence="1" id="KW-0175">Coiled coil</keyword>
<dbReference type="SMART" id="SM00857">
    <property type="entry name" value="Resolvase"/>
    <property type="match status" value="1"/>
</dbReference>
<dbReference type="GO" id="GO:0000150">
    <property type="term" value="F:DNA strand exchange activity"/>
    <property type="evidence" value="ECO:0007669"/>
    <property type="project" value="InterPro"/>
</dbReference>
<dbReference type="Pfam" id="PF07508">
    <property type="entry name" value="Recombinase"/>
    <property type="match status" value="1"/>
</dbReference>
<dbReference type="InterPro" id="IPR006119">
    <property type="entry name" value="Resolv_N"/>
</dbReference>
<feature type="domain" description="Resolvase/invertase-type recombinase catalytic" evidence="2">
    <location>
        <begin position="9"/>
        <end position="156"/>
    </location>
</feature>
<dbReference type="InterPro" id="IPR025827">
    <property type="entry name" value="Zn_ribbon_recom_dom"/>
</dbReference>
<dbReference type="SUPFAM" id="SSF53041">
    <property type="entry name" value="Resolvase-like"/>
    <property type="match status" value="1"/>
</dbReference>
<dbReference type="Pfam" id="PF13408">
    <property type="entry name" value="Zn_ribbon_recom"/>
    <property type="match status" value="1"/>
</dbReference>
<dbReference type="InterPro" id="IPR011109">
    <property type="entry name" value="DNA_bind_recombinase_dom"/>
</dbReference>
<dbReference type="PROSITE" id="PS51736">
    <property type="entry name" value="RECOMBINASES_3"/>
    <property type="match status" value="1"/>
</dbReference>
<reference evidence="4 5" key="1">
    <citation type="journal article" date="2016" name="Nat. Commun.">
        <title>Thousands of microbial genomes shed light on interconnected biogeochemical processes in an aquifer system.</title>
        <authorList>
            <person name="Anantharaman K."/>
            <person name="Brown C.T."/>
            <person name="Hug L.A."/>
            <person name="Sharon I."/>
            <person name="Castelle C.J."/>
            <person name="Probst A.J."/>
            <person name="Thomas B.C."/>
            <person name="Singh A."/>
            <person name="Wilkins M.J."/>
            <person name="Karaoz U."/>
            <person name="Brodie E.L."/>
            <person name="Williams K.H."/>
            <person name="Hubbard S.S."/>
            <person name="Banfield J.F."/>
        </authorList>
    </citation>
    <scope>NUCLEOTIDE SEQUENCE [LARGE SCALE GENOMIC DNA]</scope>
</reference>
<dbReference type="Proteomes" id="UP000177096">
    <property type="component" value="Unassembled WGS sequence"/>
</dbReference>
<dbReference type="GO" id="GO:0003677">
    <property type="term" value="F:DNA binding"/>
    <property type="evidence" value="ECO:0007669"/>
    <property type="project" value="InterPro"/>
</dbReference>
<accession>A0A1G2UIY6</accession>
<organism evidence="4 5">
    <name type="scientific">Candidatus Zambryskibacteria bacterium RIFCSPLOWO2_02_FULL_39_14</name>
    <dbReference type="NCBI Taxonomy" id="1802769"/>
    <lineage>
        <taxon>Bacteria</taxon>
        <taxon>Candidatus Zambryskiibacteriota</taxon>
    </lineage>
</organism>
<sequence>MENKSNAIKYFAYCRKSTEDEDRQVLSLDSQETELKELATHYGLKVVGKPFRESKSAKAPDKRPVFSEMISRIKKGEANGILCWKVDRISRNPIDSATIQWLLQTETIRSIHTVGREYLSEDNSVIFSVESSMANEYIRQLSKNVRRGLKAKLAMGWYPSRAPLGYKNSERDEDKGRNWILKDPERFDAVRRMWDLMLTGRYTPPQIVEIANEEWEFKTRPTKRHPGLKPLSRSNIYKVFTNPFYYGMFEYGKGENRKLYQGKHEPMITEKEYDIVQKLLGRDGRPRPQRHRFAFTGLMRCGNCGAMITAEEKIKQQKNGNIHHYIYYRCTKQKDPNCQERAVELKELNGQIDAAIKKLAISEKFKSWAVRYLHDIRQVEAQTHELALKNSEREHLRITQQLDNLLLKYSSPENAEGQFISDQQYQDLRTRLLNQKAALESNISVQNREIEEWLELSERTFNFARYAHTWFSRGDMETKRAIFACLGSHLVIRDQKVAITLRPAFKTIFEALPKVEREIAQIRTYPQLVFSASNKDKVALVGQHSSNWRRG</sequence>
<evidence type="ECO:0000313" key="4">
    <source>
        <dbReference type="EMBL" id="OHB09394.1"/>
    </source>
</evidence>
<feature type="coiled-coil region" evidence="1">
    <location>
        <begin position="388"/>
        <end position="456"/>
    </location>
</feature>
<evidence type="ECO:0000259" key="2">
    <source>
        <dbReference type="PROSITE" id="PS51736"/>
    </source>
</evidence>
<dbReference type="Pfam" id="PF00239">
    <property type="entry name" value="Resolvase"/>
    <property type="match status" value="1"/>
</dbReference>
<dbReference type="PANTHER" id="PTHR30461:SF23">
    <property type="entry name" value="DNA RECOMBINASE-RELATED"/>
    <property type="match status" value="1"/>
</dbReference>
<protein>
    <recommendedName>
        <fullName evidence="6">Recombinase domain-containing protein</fullName>
    </recommendedName>
</protein>
<evidence type="ECO:0008006" key="6">
    <source>
        <dbReference type="Google" id="ProtNLM"/>
    </source>
</evidence>
<gene>
    <name evidence="4" type="ORF">A3I86_01635</name>
</gene>
<proteinExistence type="predicted"/>